<protein>
    <recommendedName>
        <fullName evidence="4">RING finger domain protein</fullName>
    </recommendedName>
</protein>
<dbReference type="OrthoDB" id="2398441at2759"/>
<dbReference type="Proteomes" id="UP000053958">
    <property type="component" value="Unassembled WGS sequence"/>
</dbReference>
<comment type="caution">
    <text evidence="2">The sequence shown here is derived from an EMBL/GenBank/DDBJ whole genome shotgun (WGS) entry which is preliminary data.</text>
</comment>
<dbReference type="RefSeq" id="XP_013326530.1">
    <property type="nucleotide sequence ID" value="XM_013471076.1"/>
</dbReference>
<evidence type="ECO:0000313" key="2">
    <source>
        <dbReference type="EMBL" id="KKA19918.1"/>
    </source>
</evidence>
<evidence type="ECO:0008006" key="4">
    <source>
        <dbReference type="Google" id="ProtNLM"/>
    </source>
</evidence>
<name>A0A0F4YQL3_RASE3</name>
<organism evidence="2 3">
    <name type="scientific">Rasamsonia emersonii (strain ATCC 16479 / CBS 393.64 / IMI 116815)</name>
    <dbReference type="NCBI Taxonomy" id="1408163"/>
    <lineage>
        <taxon>Eukaryota</taxon>
        <taxon>Fungi</taxon>
        <taxon>Dikarya</taxon>
        <taxon>Ascomycota</taxon>
        <taxon>Pezizomycotina</taxon>
        <taxon>Eurotiomycetes</taxon>
        <taxon>Eurotiomycetidae</taxon>
        <taxon>Eurotiales</taxon>
        <taxon>Trichocomaceae</taxon>
        <taxon>Rasamsonia</taxon>
    </lineage>
</organism>
<evidence type="ECO:0000256" key="1">
    <source>
        <dbReference type="SAM" id="MobiDB-lite"/>
    </source>
</evidence>
<accession>A0A0F4YQL3</accession>
<gene>
    <name evidence="2" type="ORF">T310_6078</name>
</gene>
<feature type="compositionally biased region" description="Pro residues" evidence="1">
    <location>
        <begin position="269"/>
        <end position="278"/>
    </location>
</feature>
<dbReference type="GO" id="GO:0004842">
    <property type="term" value="F:ubiquitin-protein transferase activity"/>
    <property type="evidence" value="ECO:0007669"/>
    <property type="project" value="TreeGrafter"/>
</dbReference>
<feature type="compositionally biased region" description="Basic residues" evidence="1">
    <location>
        <begin position="105"/>
        <end position="114"/>
    </location>
</feature>
<sequence length="417" mass="47244">MNDDPGVQFLAARSRKRSHREMSDSHHGSQSSWPQHGEPSSSSSAAPREPHRLALPPLPQMRYPGDGYDYRRPVMSSSSQTENVIDLTNEPDSPPQPTRNNGLSHRPRNHRPPRFGRNIMADVVDLEEEPDPAPPPPRRDDPPSSPEVQFVRATVRPQRPQRPQNVASRARSFMGRSSLFDMLRLRPSRFGSNDMISGEEAFRREVAMRARDLATRHQPPHGVDTLWIDDGHGGEGVDLTIDVDMDVPFGMDYQVPGFAMGNRSRPPQSYKPPSPPPEGFTRTAHEDDVVVCPNCDHELGTGDEIKQQIWVAKPCGHVRGSRYRFTVESVPKTAPEGRRLNPRRQRRNIFQGVGFLAVTNQSVPQKRCFRFIYKPEEPPYSSKGLAGSLAWHLAFYGFCIDLWRMGSRWTGFLFRVF</sequence>
<evidence type="ECO:0000313" key="3">
    <source>
        <dbReference type="Proteomes" id="UP000053958"/>
    </source>
</evidence>
<keyword evidence="3" id="KW-1185">Reference proteome</keyword>
<dbReference type="PANTHER" id="PTHR28042">
    <property type="entry name" value="E3 UBIQUITIN-PROTEIN LIGASE COMPLEX SLX5-SLX8 SUBUNIT SLX5"/>
    <property type="match status" value="1"/>
</dbReference>
<feature type="region of interest" description="Disordered" evidence="1">
    <location>
        <begin position="1"/>
        <end position="170"/>
    </location>
</feature>
<dbReference type="GeneID" id="25318390"/>
<dbReference type="AlphaFoldDB" id="A0A0F4YQL3"/>
<dbReference type="InterPro" id="IPR038886">
    <property type="entry name" value="E3_SLX5/Rfp1"/>
</dbReference>
<dbReference type="PANTHER" id="PTHR28042:SF1">
    <property type="entry name" value="E3 UBIQUITIN-PROTEIN LIGASE COMPLEX SLX5-SLX8 SUBUNIT SLX5"/>
    <property type="match status" value="1"/>
</dbReference>
<reference evidence="2 3" key="1">
    <citation type="submission" date="2015-04" db="EMBL/GenBank/DDBJ databases">
        <authorList>
            <person name="Heijne W.H."/>
            <person name="Fedorova N.D."/>
            <person name="Nierman W.C."/>
            <person name="Vollebregt A.W."/>
            <person name="Zhao Z."/>
            <person name="Wu L."/>
            <person name="Kumar M."/>
            <person name="Stam H."/>
            <person name="van den Berg M.A."/>
            <person name="Pel H.J."/>
        </authorList>
    </citation>
    <scope>NUCLEOTIDE SEQUENCE [LARGE SCALE GENOMIC DNA]</scope>
    <source>
        <strain evidence="2 3">CBS 393.64</strain>
    </source>
</reference>
<dbReference type="EMBL" id="LASV01000304">
    <property type="protein sequence ID" value="KKA19918.1"/>
    <property type="molecule type" value="Genomic_DNA"/>
</dbReference>
<dbReference type="GO" id="GO:0033768">
    <property type="term" value="C:SUMO-targeted ubiquitin ligase complex"/>
    <property type="evidence" value="ECO:0007669"/>
    <property type="project" value="TreeGrafter"/>
</dbReference>
<proteinExistence type="predicted"/>
<feature type="region of interest" description="Disordered" evidence="1">
    <location>
        <begin position="259"/>
        <end position="282"/>
    </location>
</feature>